<dbReference type="InterPro" id="IPR012349">
    <property type="entry name" value="Split_barrel_FMN-bd"/>
</dbReference>
<proteinExistence type="predicted"/>
<dbReference type="KEGG" id="smao:CAG99_20155"/>
<dbReference type="RefSeq" id="WP_086162366.1">
    <property type="nucleotide sequence ID" value="NZ_CP021121.1"/>
</dbReference>
<feature type="domain" description="Pyridoxamine 5'-phosphate oxidase N-terminal" evidence="1">
    <location>
        <begin position="21"/>
        <end position="133"/>
    </location>
</feature>
<organism evidence="2 3">
    <name type="scientific">Streptomyces marincola</name>
    <dbReference type="NCBI Taxonomy" id="2878388"/>
    <lineage>
        <taxon>Bacteria</taxon>
        <taxon>Bacillati</taxon>
        <taxon>Actinomycetota</taxon>
        <taxon>Actinomycetes</taxon>
        <taxon>Kitasatosporales</taxon>
        <taxon>Streptomycetaceae</taxon>
        <taxon>Streptomyces</taxon>
    </lineage>
</organism>
<gene>
    <name evidence="2" type="ORF">CAG99_20155</name>
</gene>
<dbReference type="SUPFAM" id="SSF50475">
    <property type="entry name" value="FMN-binding split barrel"/>
    <property type="match status" value="1"/>
</dbReference>
<dbReference type="EMBL" id="CP021121">
    <property type="protein sequence ID" value="ARQ72508.1"/>
    <property type="molecule type" value="Genomic_DNA"/>
</dbReference>
<evidence type="ECO:0000313" key="3">
    <source>
        <dbReference type="Proteomes" id="UP000194218"/>
    </source>
</evidence>
<reference evidence="2 3" key="1">
    <citation type="submission" date="2017-05" db="EMBL/GenBank/DDBJ databases">
        <title>Complete genome sequence of Streptomyces sp. SCSIO 03032 revealed the diverse biosynthetic pathways for its bioactive secondary metabolites.</title>
        <authorList>
            <person name="Ma L."/>
            <person name="Zhu Y."/>
            <person name="Zhang W."/>
            <person name="Zhang G."/>
            <person name="Tian X."/>
            <person name="Zhang S."/>
            <person name="Zhang C."/>
        </authorList>
    </citation>
    <scope>NUCLEOTIDE SEQUENCE [LARGE SCALE GENOMIC DNA]</scope>
    <source>
        <strain evidence="2 3">SCSIO 03032</strain>
    </source>
</reference>
<dbReference type="Gene3D" id="2.30.110.10">
    <property type="entry name" value="Electron Transport, Fmn-binding Protein, Chain A"/>
    <property type="match status" value="1"/>
</dbReference>
<dbReference type="InterPro" id="IPR011576">
    <property type="entry name" value="Pyridox_Oxase_N"/>
</dbReference>
<name>A0A1W7D629_9ACTN</name>
<dbReference type="Pfam" id="PF01243">
    <property type="entry name" value="PNPOx_N"/>
    <property type="match status" value="1"/>
</dbReference>
<dbReference type="OrthoDB" id="3627463at2"/>
<dbReference type="Proteomes" id="UP000194218">
    <property type="component" value="Chromosome"/>
</dbReference>
<sequence length="152" mass="16895">MAKTRPAPRDGAQRKQDVLARLAEDDDLWVSTAGPDGEACLVPLSFVWYGTYLLVATRTANPTTVNARRTGRVALALGHTRDVVLIEADADILPSDGLDAAEGEQFVAKLGWDPRGRPSWSFLRFRPRTIRAWREEDELQGRHLMADGAWLV</sequence>
<dbReference type="AlphaFoldDB" id="A0A1W7D629"/>
<keyword evidence="3" id="KW-1185">Reference proteome</keyword>
<evidence type="ECO:0000259" key="1">
    <source>
        <dbReference type="Pfam" id="PF01243"/>
    </source>
</evidence>
<evidence type="ECO:0000313" key="2">
    <source>
        <dbReference type="EMBL" id="ARQ72508.1"/>
    </source>
</evidence>
<accession>A0A1W7D629</accession>
<protein>
    <submittedName>
        <fullName evidence="2">Pyridoxamine 5'-phosphate oxidase</fullName>
    </submittedName>
</protein>